<evidence type="ECO:0000256" key="6">
    <source>
        <dbReference type="ARBA" id="ARBA00023125"/>
    </source>
</evidence>
<dbReference type="InterPro" id="IPR003958">
    <property type="entry name" value="CBFA_NFYB_domain"/>
</dbReference>
<dbReference type="GO" id="GO:0046982">
    <property type="term" value="F:protein heterodimerization activity"/>
    <property type="evidence" value="ECO:0007669"/>
    <property type="project" value="InterPro"/>
</dbReference>
<comment type="similarity">
    <text evidence="3">Belongs to the archaeal histone HMF family.</text>
</comment>
<evidence type="ECO:0000313" key="8">
    <source>
        <dbReference type="Proteomes" id="UP000321408"/>
    </source>
</evidence>
<keyword evidence="4" id="KW-0158">Chromosome</keyword>
<gene>
    <name evidence="7" type="ORF">DSAG12_01475</name>
</gene>
<comment type="subcellular location">
    <subcellularLocation>
        <location evidence="1">Chromosome</location>
    </subcellularLocation>
    <subcellularLocation>
        <location evidence="2">Cytoplasm</location>
    </subcellularLocation>
</comment>
<dbReference type="InterPro" id="IPR009072">
    <property type="entry name" value="Histone-fold"/>
</dbReference>
<dbReference type="Pfam" id="PF00808">
    <property type="entry name" value="CBFD_NFYB_HMF"/>
    <property type="match status" value="1"/>
</dbReference>
<keyword evidence="8" id="KW-1185">Reference proteome</keyword>
<evidence type="ECO:0000256" key="5">
    <source>
        <dbReference type="ARBA" id="ARBA00022490"/>
    </source>
</evidence>
<evidence type="ECO:0000256" key="3">
    <source>
        <dbReference type="ARBA" id="ARBA00008264"/>
    </source>
</evidence>
<proteinExistence type="inferred from homology"/>
<dbReference type="GO" id="GO:0003677">
    <property type="term" value="F:DNA binding"/>
    <property type="evidence" value="ECO:0007669"/>
    <property type="project" value="UniProtKB-KW"/>
</dbReference>
<dbReference type="EMBL" id="CP042905">
    <property type="protein sequence ID" value="QEE15648.2"/>
    <property type="molecule type" value="Genomic_DNA"/>
</dbReference>
<dbReference type="AlphaFoldDB" id="A0A5B9D8Q7"/>
<evidence type="ECO:0000256" key="2">
    <source>
        <dbReference type="ARBA" id="ARBA00004496"/>
    </source>
</evidence>
<protein>
    <submittedName>
        <fullName evidence="7">Histone</fullName>
    </submittedName>
</protein>
<accession>A0A5B9D8Q7</accession>
<sequence>MSKAPIKRFMKEQGASLVSDGAIELLIEQLEMQAKRTTKKALSLVKDEKRKRLSADDIVWASRE</sequence>
<evidence type="ECO:0000313" key="7">
    <source>
        <dbReference type="EMBL" id="QEE15648.2"/>
    </source>
</evidence>
<evidence type="ECO:0000256" key="1">
    <source>
        <dbReference type="ARBA" id="ARBA00004286"/>
    </source>
</evidence>
<dbReference type="InterPro" id="IPR050004">
    <property type="entry name" value="HmfB-like"/>
</dbReference>
<reference evidence="7 8" key="2">
    <citation type="journal article" date="2024" name="Int. J. Syst. Evol. Microbiol.">
        <title>Promethearchaeum syntrophicum gen. nov., sp. nov., an anaerobic, obligately syntrophic archaeon, the first isolate of the lineage 'Asgard' archaea, and proposal of the new archaeal phylum Promethearchaeota phyl. nov. and kingdom Promethearchaeati regn. nov.</title>
        <authorList>
            <person name="Imachi H."/>
            <person name="Nobu M.K."/>
            <person name="Kato S."/>
            <person name="Takaki Y."/>
            <person name="Miyazaki M."/>
            <person name="Miyata M."/>
            <person name="Ogawara M."/>
            <person name="Saito Y."/>
            <person name="Sakai S."/>
            <person name="Tahara Y.O."/>
            <person name="Takano Y."/>
            <person name="Tasumi E."/>
            <person name="Uematsu K."/>
            <person name="Yoshimura T."/>
            <person name="Itoh T."/>
            <person name="Ohkuma M."/>
            <person name="Takai K."/>
        </authorList>
    </citation>
    <scope>NUCLEOTIDE SEQUENCE [LARGE SCALE GENOMIC DNA]</scope>
    <source>
        <strain evidence="7 8">MK-D1</strain>
    </source>
</reference>
<dbReference type="NCBIfam" id="NF043032">
    <property type="entry name" value="archaea_histone"/>
    <property type="match status" value="1"/>
</dbReference>
<dbReference type="Gene3D" id="1.10.20.10">
    <property type="entry name" value="Histone, subunit A"/>
    <property type="match status" value="1"/>
</dbReference>
<dbReference type="Proteomes" id="UP000321408">
    <property type="component" value="Chromosome"/>
</dbReference>
<dbReference type="GO" id="GO:0005737">
    <property type="term" value="C:cytoplasm"/>
    <property type="evidence" value="ECO:0007669"/>
    <property type="project" value="UniProtKB-SubCell"/>
</dbReference>
<keyword evidence="5" id="KW-0963">Cytoplasm</keyword>
<organism evidence="7 8">
    <name type="scientific">Promethearchaeum syntrophicum</name>
    <dbReference type="NCBI Taxonomy" id="2594042"/>
    <lineage>
        <taxon>Archaea</taxon>
        <taxon>Promethearchaeati</taxon>
        <taxon>Promethearchaeota</taxon>
        <taxon>Promethearchaeia</taxon>
        <taxon>Promethearchaeales</taxon>
        <taxon>Promethearchaeaceae</taxon>
        <taxon>Promethearchaeum</taxon>
    </lineage>
</organism>
<dbReference type="KEGG" id="psyt:DSAG12_01475"/>
<dbReference type="SUPFAM" id="SSF47113">
    <property type="entry name" value="Histone-fold"/>
    <property type="match status" value="1"/>
</dbReference>
<reference evidence="7 8" key="1">
    <citation type="journal article" date="2020" name="Nature">
        <title>Isolation of an archaeon at the prokaryote-eukaryote interface.</title>
        <authorList>
            <person name="Imachi H."/>
            <person name="Nobu M.K."/>
            <person name="Nakahara N."/>
            <person name="Morono Y."/>
            <person name="Ogawara M."/>
            <person name="Takaki Y."/>
            <person name="Takano Y."/>
            <person name="Uematsu K."/>
            <person name="Ikuta T."/>
            <person name="Ito M."/>
            <person name="Matsui Y."/>
            <person name="Miyazaki M."/>
            <person name="Murata K."/>
            <person name="Saito Y."/>
            <person name="Sakai S."/>
            <person name="Song C."/>
            <person name="Tasumi E."/>
            <person name="Yamanaka Y."/>
            <person name="Yamaguchi T."/>
            <person name="Kamagata Y."/>
            <person name="Tamaki H."/>
            <person name="Takai K."/>
        </authorList>
    </citation>
    <scope>NUCLEOTIDE SEQUENCE [LARGE SCALE GENOMIC DNA]</scope>
    <source>
        <strain evidence="7 8">MK-D1</strain>
    </source>
</reference>
<evidence type="ECO:0000256" key="4">
    <source>
        <dbReference type="ARBA" id="ARBA00022454"/>
    </source>
</evidence>
<dbReference type="GO" id="GO:0005694">
    <property type="term" value="C:chromosome"/>
    <property type="evidence" value="ECO:0007669"/>
    <property type="project" value="UniProtKB-SubCell"/>
</dbReference>
<name>A0A5B9D8Q7_9ARCH</name>
<keyword evidence="6" id="KW-0238">DNA-binding</keyword>